<dbReference type="Proteomes" id="UP000305041">
    <property type="component" value="Unassembled WGS sequence"/>
</dbReference>
<name>A0ABY2USA6_9RHOB</name>
<sequence>MKLSFLTICFSVALTPSISIGQSCFSQCENAFSDYSGSVACKLGCSFSENEGASSFWNDPQVQGRASTGDDENPCGEDQECPSPVGAAAANVLSMTLSEKWENPLLEYNNGTKPCQLGQDGVTCPSIQGTISGITISPCGSAAECGNPVGLESLINISPHFGDADMQLQLRFQN</sequence>
<dbReference type="PROSITE" id="PS51257">
    <property type="entry name" value="PROKAR_LIPOPROTEIN"/>
    <property type="match status" value="1"/>
</dbReference>
<organism evidence="3 4">
    <name type="scientific">Parasedimentitalea maritima</name>
    <dbReference type="NCBI Taxonomy" id="2578117"/>
    <lineage>
        <taxon>Bacteria</taxon>
        <taxon>Pseudomonadati</taxon>
        <taxon>Pseudomonadota</taxon>
        <taxon>Alphaproteobacteria</taxon>
        <taxon>Rhodobacterales</taxon>
        <taxon>Paracoccaceae</taxon>
        <taxon>Parasedimentitalea</taxon>
    </lineage>
</organism>
<reference evidence="3 4" key="1">
    <citation type="submission" date="2019-05" db="EMBL/GenBank/DDBJ databases">
        <title>Draft genome sequence of Pelagicola sp. DSW4-44.</title>
        <authorList>
            <person name="Oh J."/>
        </authorList>
    </citation>
    <scope>NUCLEOTIDE SEQUENCE [LARGE SCALE GENOMIC DNA]</scope>
    <source>
        <strain evidence="3 4">DSW4-44</strain>
    </source>
</reference>
<protein>
    <recommendedName>
        <fullName evidence="5">Secreted protein</fullName>
    </recommendedName>
</protein>
<keyword evidence="2" id="KW-0732">Signal</keyword>
<gene>
    <name evidence="3" type="ORF">FEE96_16380</name>
</gene>
<dbReference type="EMBL" id="VAUA01000008">
    <property type="protein sequence ID" value="TLP60432.1"/>
    <property type="molecule type" value="Genomic_DNA"/>
</dbReference>
<evidence type="ECO:0000313" key="3">
    <source>
        <dbReference type="EMBL" id="TLP60432.1"/>
    </source>
</evidence>
<evidence type="ECO:0000313" key="4">
    <source>
        <dbReference type="Proteomes" id="UP000305041"/>
    </source>
</evidence>
<evidence type="ECO:0000256" key="2">
    <source>
        <dbReference type="SAM" id="SignalP"/>
    </source>
</evidence>
<feature type="compositionally biased region" description="Acidic residues" evidence="1">
    <location>
        <begin position="69"/>
        <end position="80"/>
    </location>
</feature>
<feature type="chain" id="PRO_5047193228" description="Secreted protein" evidence="2">
    <location>
        <begin position="22"/>
        <end position="174"/>
    </location>
</feature>
<comment type="caution">
    <text evidence="3">The sequence shown here is derived from an EMBL/GenBank/DDBJ whole genome shotgun (WGS) entry which is preliminary data.</text>
</comment>
<feature type="region of interest" description="Disordered" evidence="1">
    <location>
        <begin position="52"/>
        <end position="80"/>
    </location>
</feature>
<accession>A0ABY2USA6</accession>
<proteinExistence type="predicted"/>
<keyword evidence="4" id="KW-1185">Reference proteome</keyword>
<evidence type="ECO:0000256" key="1">
    <source>
        <dbReference type="SAM" id="MobiDB-lite"/>
    </source>
</evidence>
<evidence type="ECO:0008006" key="5">
    <source>
        <dbReference type="Google" id="ProtNLM"/>
    </source>
</evidence>
<feature type="compositionally biased region" description="Polar residues" evidence="1">
    <location>
        <begin position="52"/>
        <end position="66"/>
    </location>
</feature>
<dbReference type="RefSeq" id="WP_138164192.1">
    <property type="nucleotide sequence ID" value="NZ_VAUA01000008.1"/>
</dbReference>
<feature type="signal peptide" evidence="2">
    <location>
        <begin position="1"/>
        <end position="21"/>
    </location>
</feature>